<dbReference type="KEGG" id="mhor:MSHOH_2417"/>
<dbReference type="GO" id="GO:0015833">
    <property type="term" value="P:peptide transport"/>
    <property type="evidence" value="ECO:0007669"/>
    <property type="project" value="InterPro"/>
</dbReference>
<dbReference type="Pfam" id="PF00005">
    <property type="entry name" value="ABC_tran"/>
    <property type="match status" value="1"/>
</dbReference>
<protein>
    <recommendedName>
        <fullName evidence="11">Nickel import system ATP-binding protein NikD</fullName>
        <ecNumber evidence="10">7.2.2.11</ecNumber>
    </recommendedName>
</protein>
<dbReference type="InterPro" id="IPR003593">
    <property type="entry name" value="AAA+_ATPase"/>
</dbReference>
<evidence type="ECO:0000256" key="11">
    <source>
        <dbReference type="ARBA" id="ARBA00044143"/>
    </source>
</evidence>
<dbReference type="PANTHER" id="PTHR43297">
    <property type="entry name" value="OLIGOPEPTIDE TRANSPORT ATP-BINDING PROTEIN APPD"/>
    <property type="match status" value="1"/>
</dbReference>
<keyword evidence="5 14" id="KW-0067">ATP-binding</keyword>
<dbReference type="CDD" id="cd03257">
    <property type="entry name" value="ABC_NikE_OppD_transporters"/>
    <property type="match status" value="1"/>
</dbReference>
<dbReference type="GO" id="GO:0016887">
    <property type="term" value="F:ATP hydrolysis activity"/>
    <property type="evidence" value="ECO:0007669"/>
    <property type="project" value="InterPro"/>
</dbReference>
<keyword evidence="3" id="KW-1003">Cell membrane</keyword>
<keyword evidence="6" id="KW-1278">Translocase</keyword>
<evidence type="ECO:0000313" key="14">
    <source>
        <dbReference type="EMBL" id="AKB78900.1"/>
    </source>
</evidence>
<comment type="subunit">
    <text evidence="9">The complex is composed of two ATP-binding proteins (NikD and NikE), two transmembrane proteins (NikB and NikC) and a solute-binding protein (NikA).</text>
</comment>
<sequence>MTLLSIRNLKSYFVTRDGVVKAVNQVSLDIFENETLGLVGESGCGKTVLALSILRLLSENTVVEGKISFKGNDLLRLNEEEMRDIRGKEIAQIFQNPLSSLNPVLTIGLQVSEPFMLHRGMKLADAWQSAISMLRAAKIPSPAERGKEYPHQFSGGMRQRAMISMGLACNPALILADEPTKGLDVTIQSQIIELMRELVKDRGASMLIITHDLAVAAELCDRIAVMYSGEIVEVSEIKDFLSNPGHPYCRGLLRSLPLNGMEPIPGNSPSLIDVPEGCRFHPRCEYAMERCRNEHPEIYEVENGRKTRCFLYA</sequence>
<reference evidence="14 15" key="1">
    <citation type="submission" date="2014-07" db="EMBL/GenBank/DDBJ databases">
        <title>Methanogenic archaea and the global carbon cycle.</title>
        <authorList>
            <person name="Henriksen J.R."/>
            <person name="Luke J."/>
            <person name="Reinhart S."/>
            <person name="Benedict M.N."/>
            <person name="Youngblut N.D."/>
            <person name="Metcalf M.E."/>
            <person name="Whitaker R.J."/>
            <person name="Metcalf W.W."/>
        </authorList>
    </citation>
    <scope>NUCLEOTIDE SEQUENCE [LARGE SCALE GENOMIC DNA]</scope>
    <source>
        <strain evidence="14 15">HB-1</strain>
    </source>
</reference>
<dbReference type="PANTHER" id="PTHR43297:SF13">
    <property type="entry name" value="NICKEL ABC TRANSPORTER, ATP-BINDING PROTEIN"/>
    <property type="match status" value="1"/>
</dbReference>
<evidence type="ECO:0000256" key="1">
    <source>
        <dbReference type="ARBA" id="ARBA00004202"/>
    </source>
</evidence>
<evidence type="ECO:0000256" key="10">
    <source>
        <dbReference type="ARBA" id="ARBA00039098"/>
    </source>
</evidence>
<evidence type="ECO:0000313" key="15">
    <source>
        <dbReference type="Proteomes" id="UP000033101"/>
    </source>
</evidence>
<dbReference type="EMBL" id="CP009516">
    <property type="protein sequence ID" value="AKB78900.1"/>
    <property type="molecule type" value="Genomic_DNA"/>
</dbReference>
<dbReference type="InterPro" id="IPR027417">
    <property type="entry name" value="P-loop_NTPase"/>
</dbReference>
<dbReference type="NCBIfam" id="TIGR01727">
    <property type="entry name" value="oligo_HPY"/>
    <property type="match status" value="1"/>
</dbReference>
<keyword evidence="15" id="KW-1185">Reference proteome</keyword>
<keyword evidence="2" id="KW-0813">Transport</keyword>
<dbReference type="STRING" id="1434110.MSHOH_2417"/>
<dbReference type="Gene3D" id="3.40.50.300">
    <property type="entry name" value="P-loop containing nucleotide triphosphate hydrolases"/>
    <property type="match status" value="1"/>
</dbReference>
<dbReference type="RefSeq" id="WP_048140193.1">
    <property type="nucleotide sequence ID" value="NZ_BBCW01000068.1"/>
</dbReference>
<comment type="catalytic activity">
    <reaction evidence="12">
        <text>Ni(2+)(out) + ATP + H2O = Ni(2+)(in) + ADP + phosphate + H(+)</text>
        <dbReference type="Rhea" id="RHEA:15557"/>
        <dbReference type="ChEBI" id="CHEBI:15377"/>
        <dbReference type="ChEBI" id="CHEBI:15378"/>
        <dbReference type="ChEBI" id="CHEBI:30616"/>
        <dbReference type="ChEBI" id="CHEBI:43474"/>
        <dbReference type="ChEBI" id="CHEBI:49786"/>
        <dbReference type="ChEBI" id="CHEBI:456216"/>
        <dbReference type="EC" id="7.2.2.11"/>
    </reaction>
    <physiologicalReaction direction="left-to-right" evidence="12">
        <dbReference type="Rhea" id="RHEA:15558"/>
    </physiologicalReaction>
</comment>
<evidence type="ECO:0000259" key="13">
    <source>
        <dbReference type="PROSITE" id="PS50893"/>
    </source>
</evidence>
<name>A0A0E3WW17_9EURY</name>
<dbReference type="SUPFAM" id="SSF52540">
    <property type="entry name" value="P-loop containing nucleoside triphosphate hydrolases"/>
    <property type="match status" value="1"/>
</dbReference>
<keyword evidence="7" id="KW-0406">Ion transport</keyword>
<dbReference type="Proteomes" id="UP000033101">
    <property type="component" value="Chromosome"/>
</dbReference>
<evidence type="ECO:0000256" key="7">
    <source>
        <dbReference type="ARBA" id="ARBA00023065"/>
    </source>
</evidence>
<dbReference type="PROSITE" id="PS50893">
    <property type="entry name" value="ABC_TRANSPORTER_2"/>
    <property type="match status" value="1"/>
</dbReference>
<organism evidence="14 15">
    <name type="scientific">Methanosarcina horonobensis HB-1 = JCM 15518</name>
    <dbReference type="NCBI Taxonomy" id="1434110"/>
    <lineage>
        <taxon>Archaea</taxon>
        <taxon>Methanobacteriati</taxon>
        <taxon>Methanobacteriota</taxon>
        <taxon>Stenosarchaea group</taxon>
        <taxon>Methanomicrobia</taxon>
        <taxon>Methanosarcinales</taxon>
        <taxon>Methanosarcinaceae</taxon>
        <taxon>Methanosarcina</taxon>
    </lineage>
</organism>
<dbReference type="GO" id="GO:0005886">
    <property type="term" value="C:plasma membrane"/>
    <property type="evidence" value="ECO:0007669"/>
    <property type="project" value="UniProtKB-SubCell"/>
</dbReference>
<gene>
    <name evidence="14" type="ORF">MSHOH_2417</name>
</gene>
<keyword evidence="8" id="KW-0472">Membrane</keyword>
<dbReference type="AlphaFoldDB" id="A0A0E3WW17"/>
<dbReference type="EC" id="7.2.2.11" evidence="10"/>
<dbReference type="InterPro" id="IPR017871">
    <property type="entry name" value="ABC_transporter-like_CS"/>
</dbReference>
<evidence type="ECO:0000256" key="8">
    <source>
        <dbReference type="ARBA" id="ARBA00023136"/>
    </source>
</evidence>
<dbReference type="InterPro" id="IPR050388">
    <property type="entry name" value="ABC_Ni/Peptide_Import"/>
</dbReference>
<accession>A0A0E3WW17</accession>
<evidence type="ECO:0000256" key="2">
    <source>
        <dbReference type="ARBA" id="ARBA00022448"/>
    </source>
</evidence>
<evidence type="ECO:0000256" key="6">
    <source>
        <dbReference type="ARBA" id="ARBA00022967"/>
    </source>
</evidence>
<evidence type="ECO:0000256" key="5">
    <source>
        <dbReference type="ARBA" id="ARBA00022840"/>
    </source>
</evidence>
<proteinExistence type="predicted"/>
<dbReference type="OrthoDB" id="18209at2157"/>
<dbReference type="PATRIC" id="fig|1434110.4.peg.3107"/>
<dbReference type="PROSITE" id="PS00211">
    <property type="entry name" value="ABC_TRANSPORTER_1"/>
    <property type="match status" value="1"/>
</dbReference>
<comment type="subcellular location">
    <subcellularLocation>
        <location evidence="1">Cell membrane</location>
        <topology evidence="1">Peripheral membrane protein</topology>
    </subcellularLocation>
</comment>
<dbReference type="Pfam" id="PF08352">
    <property type="entry name" value="oligo_HPY"/>
    <property type="match status" value="1"/>
</dbReference>
<feature type="domain" description="ABC transporter" evidence="13">
    <location>
        <begin position="4"/>
        <end position="253"/>
    </location>
</feature>
<dbReference type="InterPro" id="IPR003439">
    <property type="entry name" value="ABC_transporter-like_ATP-bd"/>
</dbReference>
<dbReference type="InterPro" id="IPR013563">
    <property type="entry name" value="Oligopep_ABC_C"/>
</dbReference>
<dbReference type="GO" id="GO:0005524">
    <property type="term" value="F:ATP binding"/>
    <property type="evidence" value="ECO:0007669"/>
    <property type="project" value="UniProtKB-KW"/>
</dbReference>
<dbReference type="SMART" id="SM00382">
    <property type="entry name" value="AAA"/>
    <property type="match status" value="1"/>
</dbReference>
<evidence type="ECO:0000256" key="3">
    <source>
        <dbReference type="ARBA" id="ARBA00022475"/>
    </source>
</evidence>
<evidence type="ECO:0000256" key="9">
    <source>
        <dbReference type="ARBA" id="ARBA00038669"/>
    </source>
</evidence>
<evidence type="ECO:0000256" key="4">
    <source>
        <dbReference type="ARBA" id="ARBA00022741"/>
    </source>
</evidence>
<dbReference type="GO" id="GO:0015413">
    <property type="term" value="F:ABC-type nickel transporter activity"/>
    <property type="evidence" value="ECO:0007669"/>
    <property type="project" value="UniProtKB-EC"/>
</dbReference>
<dbReference type="HOGENOM" id="CLU_000604_1_23_2"/>
<evidence type="ECO:0000256" key="12">
    <source>
        <dbReference type="ARBA" id="ARBA00048610"/>
    </source>
</evidence>
<dbReference type="FunFam" id="3.40.50.300:FF:000016">
    <property type="entry name" value="Oligopeptide ABC transporter ATP-binding component"/>
    <property type="match status" value="1"/>
</dbReference>
<dbReference type="GeneID" id="24831694"/>
<keyword evidence="4" id="KW-0547">Nucleotide-binding</keyword>